<feature type="region of interest" description="Disordered" evidence="1">
    <location>
        <begin position="66"/>
        <end position="152"/>
    </location>
</feature>
<feature type="region of interest" description="Disordered" evidence="1">
    <location>
        <begin position="373"/>
        <end position="576"/>
    </location>
</feature>
<feature type="compositionally biased region" description="Basic and acidic residues" evidence="1">
    <location>
        <begin position="398"/>
        <end position="411"/>
    </location>
</feature>
<comment type="caution">
    <text evidence="2">The sequence shown here is derived from an EMBL/GenBank/DDBJ whole genome shotgun (WGS) entry which is preliminary data.</text>
</comment>
<proteinExistence type="predicted"/>
<dbReference type="EMBL" id="MU853629">
    <property type="protein sequence ID" value="KAK4140544.1"/>
    <property type="molecule type" value="Genomic_DNA"/>
</dbReference>
<sequence length="864" mass="94069">MEHAGVSVEAGPQDQPEHGFQVDIESNVDFNTFDTEGLDFGYDGSHEAELEISGETFEAGDLEFGNEVDGDNGEHLNLDLGTLDHIPDAANDEQGHGGIDDQEEIKNADLEDVADHDEIGYEDDELRVDNVDAGLGTSENPEPEAALTDTLAGNLDAPALLVYEGEAEEPLAGEDVPLDQDINFGEHEDEDREQHDQDYNKEEAVDFEDAAVSTAVDDSDGASHEHATPSQHGMDLDKELDDLAESVSEFPDVEVLYNQTSYSLFGSSGDDPQSYFLSDASELDRPLSQFLSALRTVISEEMAPADELIVRFDPLDFEFGERSNEKFLRRTFREILGCHSTLGQVPGVSSEPVIHLIVRRDSEEHFLEILEEAEQVRASPASGSDDSEMSDREEEEFHIDTVDGDQVHNEAPEDEDRGSDDDGHHAPTRLEEEITHTEPESVGDEENVAPEEEPRFQFESTASQSADDAGGPAEGTGHFDEAHAEESSDFVEHGEGEGLTWNEEQGYHDESGTGHPEITLEVADEYAHGATEEQQGSDPLKTTEVPASNEAAMADDAGAEPETATNGNYPSFLTSTPQLLLRDSQIAIGAQTPKSMGKDQDDGSWEIDYSDDEFESAHRSMGAKEERKLVAGLFLESSISQKHSSIFKWMVPDAVESPPTRGAFKLGNSGTDADNDAYKDDELVLAFDDEPALSTIGEDTGGHNDDLTTSAENLPDDTNSYRNLEAAEVDHESTSKHSEADPDATAGAETASTRTSMTMNGDEIDYEDEEIADDALTSANDDAQRSVGASSVQHDEIDWENDEDEDGEEQVTNGDSGVEYDEPKEAASASPGHGGKRSRTDEAESLVDETGMSSYPRLKRPRIN</sequence>
<feature type="compositionally biased region" description="Acidic residues" evidence="1">
    <location>
        <begin position="797"/>
        <end position="809"/>
    </location>
</feature>
<evidence type="ECO:0000256" key="1">
    <source>
        <dbReference type="SAM" id="MobiDB-lite"/>
    </source>
</evidence>
<reference evidence="2" key="2">
    <citation type="submission" date="2023-05" db="EMBL/GenBank/DDBJ databases">
        <authorList>
            <consortium name="Lawrence Berkeley National Laboratory"/>
            <person name="Steindorff A."/>
            <person name="Hensen N."/>
            <person name="Bonometti L."/>
            <person name="Westerberg I."/>
            <person name="Brannstrom I.O."/>
            <person name="Guillou S."/>
            <person name="Cros-Aarteil S."/>
            <person name="Calhoun S."/>
            <person name="Haridas S."/>
            <person name="Kuo A."/>
            <person name="Mondo S."/>
            <person name="Pangilinan J."/>
            <person name="Riley R."/>
            <person name="Labutti K."/>
            <person name="Andreopoulos B."/>
            <person name="Lipzen A."/>
            <person name="Chen C."/>
            <person name="Yanf M."/>
            <person name="Daum C."/>
            <person name="Ng V."/>
            <person name="Clum A."/>
            <person name="Ohm R."/>
            <person name="Martin F."/>
            <person name="Silar P."/>
            <person name="Natvig D."/>
            <person name="Lalanne C."/>
            <person name="Gautier V."/>
            <person name="Ament-Velasquez S.L."/>
            <person name="Kruys A."/>
            <person name="Hutchinson M.I."/>
            <person name="Powell A.J."/>
            <person name="Barry K."/>
            <person name="Miller A.N."/>
            <person name="Grigoriev I.V."/>
            <person name="Debuchy R."/>
            <person name="Gladieux P."/>
            <person name="Thoren M.H."/>
            <person name="Johannesson H."/>
        </authorList>
    </citation>
    <scope>NUCLEOTIDE SEQUENCE</scope>
    <source>
        <strain evidence="2">CBS 141.50</strain>
    </source>
</reference>
<name>A0AAN6ZK50_9PEZI</name>
<feature type="compositionally biased region" description="Polar residues" evidence="1">
    <location>
        <begin position="750"/>
        <end position="759"/>
    </location>
</feature>
<protein>
    <submittedName>
        <fullName evidence="2">Uncharacterized protein</fullName>
    </submittedName>
</protein>
<feature type="compositionally biased region" description="Acidic residues" evidence="1">
    <location>
        <begin position="762"/>
        <end position="773"/>
    </location>
</feature>
<feature type="region of interest" description="Disordered" evidence="1">
    <location>
        <begin position="1"/>
        <end position="22"/>
    </location>
</feature>
<keyword evidence="3" id="KW-1185">Reference proteome</keyword>
<evidence type="ECO:0000313" key="3">
    <source>
        <dbReference type="Proteomes" id="UP001302676"/>
    </source>
</evidence>
<feature type="compositionally biased region" description="Polar residues" evidence="1">
    <location>
        <begin position="777"/>
        <end position="792"/>
    </location>
</feature>
<dbReference type="Proteomes" id="UP001302676">
    <property type="component" value="Unassembled WGS sequence"/>
</dbReference>
<feature type="compositionally biased region" description="Polar residues" evidence="1">
    <location>
        <begin position="563"/>
        <end position="576"/>
    </location>
</feature>
<gene>
    <name evidence="2" type="ORF">C8A04DRAFT_14877</name>
</gene>
<reference evidence="2" key="1">
    <citation type="journal article" date="2023" name="Mol. Phylogenet. Evol.">
        <title>Genome-scale phylogeny and comparative genomics of the fungal order Sordariales.</title>
        <authorList>
            <person name="Hensen N."/>
            <person name="Bonometti L."/>
            <person name="Westerberg I."/>
            <person name="Brannstrom I.O."/>
            <person name="Guillou S."/>
            <person name="Cros-Aarteil S."/>
            <person name="Calhoun S."/>
            <person name="Haridas S."/>
            <person name="Kuo A."/>
            <person name="Mondo S."/>
            <person name="Pangilinan J."/>
            <person name="Riley R."/>
            <person name="LaButti K."/>
            <person name="Andreopoulos B."/>
            <person name="Lipzen A."/>
            <person name="Chen C."/>
            <person name="Yan M."/>
            <person name="Daum C."/>
            <person name="Ng V."/>
            <person name="Clum A."/>
            <person name="Steindorff A."/>
            <person name="Ohm R.A."/>
            <person name="Martin F."/>
            <person name="Silar P."/>
            <person name="Natvig D.O."/>
            <person name="Lalanne C."/>
            <person name="Gautier V."/>
            <person name="Ament-Velasquez S.L."/>
            <person name="Kruys A."/>
            <person name="Hutchinson M.I."/>
            <person name="Powell A.J."/>
            <person name="Barry K."/>
            <person name="Miller A.N."/>
            <person name="Grigoriev I.V."/>
            <person name="Debuchy R."/>
            <person name="Gladieux P."/>
            <person name="Hiltunen Thoren M."/>
            <person name="Johannesson H."/>
        </authorList>
    </citation>
    <scope>NUCLEOTIDE SEQUENCE</scope>
    <source>
        <strain evidence="2">CBS 141.50</strain>
    </source>
</reference>
<organism evidence="2 3">
    <name type="scientific">Dichotomopilus funicola</name>
    <dbReference type="NCBI Taxonomy" id="1934379"/>
    <lineage>
        <taxon>Eukaryota</taxon>
        <taxon>Fungi</taxon>
        <taxon>Dikarya</taxon>
        <taxon>Ascomycota</taxon>
        <taxon>Pezizomycotina</taxon>
        <taxon>Sordariomycetes</taxon>
        <taxon>Sordariomycetidae</taxon>
        <taxon>Sordariales</taxon>
        <taxon>Chaetomiaceae</taxon>
        <taxon>Dichotomopilus</taxon>
    </lineage>
</organism>
<feature type="region of interest" description="Disordered" evidence="1">
    <location>
        <begin position="689"/>
        <end position="864"/>
    </location>
</feature>
<feature type="region of interest" description="Disordered" evidence="1">
    <location>
        <begin position="588"/>
        <end position="607"/>
    </location>
</feature>
<feature type="compositionally biased region" description="Basic and acidic residues" evidence="1">
    <location>
        <begin position="93"/>
        <end position="109"/>
    </location>
</feature>
<feature type="region of interest" description="Disordered" evidence="1">
    <location>
        <begin position="214"/>
        <end position="235"/>
    </location>
</feature>
<feature type="compositionally biased region" description="Basic and acidic residues" evidence="1">
    <location>
        <begin position="420"/>
        <end position="439"/>
    </location>
</feature>
<feature type="compositionally biased region" description="Acidic residues" evidence="1">
    <location>
        <begin position="385"/>
        <end position="397"/>
    </location>
</feature>
<evidence type="ECO:0000313" key="2">
    <source>
        <dbReference type="EMBL" id="KAK4140544.1"/>
    </source>
</evidence>
<feature type="compositionally biased region" description="Basic and acidic residues" evidence="1">
    <location>
        <begin position="477"/>
        <end position="496"/>
    </location>
</feature>
<accession>A0AAN6ZK50</accession>
<dbReference type="GeneID" id="87814886"/>
<feature type="compositionally biased region" description="Polar residues" evidence="1">
    <location>
        <begin position="707"/>
        <end position="722"/>
    </location>
</feature>
<dbReference type="RefSeq" id="XP_062633915.1">
    <property type="nucleotide sequence ID" value="XM_062778273.1"/>
</dbReference>
<dbReference type="AlphaFoldDB" id="A0AAN6ZK50"/>
<feature type="compositionally biased region" description="Basic and acidic residues" evidence="1">
    <location>
        <begin position="728"/>
        <end position="740"/>
    </location>
</feature>
<feature type="compositionally biased region" description="Acidic residues" evidence="1">
    <location>
        <begin position="110"/>
        <end position="126"/>
    </location>
</feature>
<feature type="compositionally biased region" description="Acidic residues" evidence="1">
    <location>
        <begin position="441"/>
        <end position="451"/>
    </location>
</feature>